<evidence type="ECO:0000256" key="7">
    <source>
        <dbReference type="PROSITE-ProRule" id="PRU00110"/>
    </source>
</evidence>
<dbReference type="PROSITE" id="PS50894">
    <property type="entry name" value="HPT"/>
    <property type="match status" value="1"/>
</dbReference>
<dbReference type="SMART" id="SM00073">
    <property type="entry name" value="HPT"/>
    <property type="match status" value="1"/>
</dbReference>
<keyword evidence="4" id="KW-0808">Transferase</keyword>
<keyword evidence="11" id="KW-1185">Reference proteome</keyword>
<dbReference type="Gene3D" id="3.30.565.10">
    <property type="entry name" value="Histidine kinase-like ATPase, C-terminal domain"/>
    <property type="match status" value="1"/>
</dbReference>
<dbReference type="Pfam" id="PF01627">
    <property type="entry name" value="Hpt"/>
    <property type="match status" value="1"/>
</dbReference>
<evidence type="ECO:0000256" key="3">
    <source>
        <dbReference type="ARBA" id="ARBA00022553"/>
    </source>
</evidence>
<dbReference type="EC" id="2.7.13.3" evidence="2"/>
<dbReference type="RefSeq" id="WP_105748227.1">
    <property type="nucleotide sequence ID" value="NZ_PVLQ01000027.1"/>
</dbReference>
<dbReference type="PANTHER" id="PTHR43395:SF8">
    <property type="entry name" value="HISTIDINE KINASE"/>
    <property type="match status" value="1"/>
</dbReference>
<evidence type="ECO:0000313" key="11">
    <source>
        <dbReference type="Proteomes" id="UP000238589"/>
    </source>
</evidence>
<dbReference type="EMBL" id="PVLQ01000027">
    <property type="protein sequence ID" value="PRD65701.1"/>
    <property type="molecule type" value="Genomic_DNA"/>
</dbReference>
<dbReference type="SUPFAM" id="SSF47226">
    <property type="entry name" value="Histidine-containing phosphotransfer domain, HPT domain"/>
    <property type="match status" value="1"/>
</dbReference>
<evidence type="ECO:0000256" key="5">
    <source>
        <dbReference type="ARBA" id="ARBA00022777"/>
    </source>
</evidence>
<sequence>MSEPTAAQALAERMLQLFQQEAQAGLDLLAATLDGDRSDPQAAATLFRVFHTLRGSAAMNGLDAIADLAGAFESRLEPLRGALQPLDADSLALAGQGLPLLRRLLASEGLADAGLDAAIAELRGRLSLAAPAALAALAAQLPGSPELPLPAPDEASAPRLFHLIFEPGESLMRRGVDVLGLLDELDWLGELVLRPTLDRLPALDAMQPDSCYLGWQMLLRTEASVEALQDVFMFVAADSRVELHELALAGALAPDWAERARPLLRHRPALPADQLAQQLCLPASGPAASPLHDEPMPVVPQLDLDLQPASAEVVPVPLQRLNRQIDLVGELVIAQSTLIQLAAQLQDPQLSNAVEQVMRLSTDMRDSAMQLRMVPVGSLFAELAQAVADCAGRLGRPLAFSASGADTELDMSVLQALRAPLLALLHQGAEQGLEPVEQRLRLGKPAQGQLRLAVEKRGGEVLLTVSDDGSGACATELESVHATLATLRGSYRALAMPGQGSQHLLRLPLAQDIIDSLLVSVCDSTFVLPLAQVEEVVNLRAARGADGHGQDILNLRGQLLPFVRLSRLFELDAGVDAQDGQVIVVSGSERRAGLLVDRVIGRQQAVIKPVPALCAKDAALSGTTILGDGSVALILDLAALLRRAETEWRVLPDGH</sequence>
<name>A0A2S9K5J4_9BURK</name>
<comment type="catalytic activity">
    <reaction evidence="1">
        <text>ATP + protein L-histidine = ADP + protein N-phospho-L-histidine.</text>
        <dbReference type="EC" id="2.7.13.3"/>
    </reaction>
</comment>
<dbReference type="CDD" id="cd00088">
    <property type="entry name" value="HPT"/>
    <property type="match status" value="1"/>
</dbReference>
<dbReference type="AlphaFoldDB" id="A0A2S9K5J4"/>
<dbReference type="OrthoDB" id="9146932at2"/>
<evidence type="ECO:0000256" key="4">
    <source>
        <dbReference type="ARBA" id="ARBA00022679"/>
    </source>
</evidence>
<feature type="modified residue" description="Phosphohistidine" evidence="7">
    <location>
        <position position="51"/>
    </location>
</feature>
<dbReference type="InterPro" id="IPR004105">
    <property type="entry name" value="CheA-like_dim"/>
</dbReference>
<evidence type="ECO:0000256" key="6">
    <source>
        <dbReference type="ARBA" id="ARBA00023012"/>
    </source>
</evidence>
<dbReference type="SMART" id="SM00260">
    <property type="entry name" value="CheW"/>
    <property type="match status" value="1"/>
</dbReference>
<dbReference type="SUPFAM" id="SSF55874">
    <property type="entry name" value="ATPase domain of HSP90 chaperone/DNA topoisomerase II/histidine kinase"/>
    <property type="match status" value="1"/>
</dbReference>
<dbReference type="SUPFAM" id="SSF47384">
    <property type="entry name" value="Homodimeric domain of signal transducing histidine kinase"/>
    <property type="match status" value="1"/>
</dbReference>
<dbReference type="Proteomes" id="UP000238589">
    <property type="component" value="Unassembled WGS sequence"/>
</dbReference>
<dbReference type="Gene3D" id="1.10.287.560">
    <property type="entry name" value="Histidine kinase CheA-like, homodimeric domain"/>
    <property type="match status" value="1"/>
</dbReference>
<keyword evidence="3 7" id="KW-0597">Phosphoprotein</keyword>
<comment type="caution">
    <text evidence="10">The sequence shown here is derived from an EMBL/GenBank/DDBJ whole genome shotgun (WGS) entry which is preliminary data.</text>
</comment>
<evidence type="ECO:0000259" key="8">
    <source>
        <dbReference type="PROSITE" id="PS50851"/>
    </source>
</evidence>
<dbReference type="Pfam" id="PF02895">
    <property type="entry name" value="H-kinase_dim"/>
    <property type="match status" value="1"/>
</dbReference>
<dbReference type="InterPro" id="IPR036641">
    <property type="entry name" value="HPT_dom_sf"/>
</dbReference>
<feature type="domain" description="HPt" evidence="9">
    <location>
        <begin position="7"/>
        <end position="118"/>
    </location>
</feature>
<dbReference type="GO" id="GO:0000155">
    <property type="term" value="F:phosphorelay sensor kinase activity"/>
    <property type="evidence" value="ECO:0007669"/>
    <property type="project" value="InterPro"/>
</dbReference>
<dbReference type="InterPro" id="IPR051315">
    <property type="entry name" value="Bact_Chemotaxis_CheA"/>
</dbReference>
<accession>A0A2S9K5J4</accession>
<feature type="domain" description="CheW-like" evidence="8">
    <location>
        <begin position="513"/>
        <end position="646"/>
    </location>
</feature>
<dbReference type="InterPro" id="IPR037006">
    <property type="entry name" value="CheA-like_homodim_sf"/>
</dbReference>
<proteinExistence type="predicted"/>
<keyword evidence="5" id="KW-0418">Kinase</keyword>
<gene>
    <name evidence="10" type="ORF">C6P64_09050</name>
</gene>
<dbReference type="GO" id="GO:0005737">
    <property type="term" value="C:cytoplasm"/>
    <property type="evidence" value="ECO:0007669"/>
    <property type="project" value="InterPro"/>
</dbReference>
<protein>
    <recommendedName>
        <fullName evidence="2">histidine kinase</fullName>
        <ecNumber evidence="2">2.7.13.3</ecNumber>
    </recommendedName>
</protein>
<dbReference type="InterPro" id="IPR002545">
    <property type="entry name" value="CheW-lke_dom"/>
</dbReference>
<evidence type="ECO:0000256" key="2">
    <source>
        <dbReference type="ARBA" id="ARBA00012438"/>
    </source>
</evidence>
<dbReference type="Pfam" id="PF01584">
    <property type="entry name" value="CheW"/>
    <property type="match status" value="1"/>
</dbReference>
<dbReference type="InterPro" id="IPR008207">
    <property type="entry name" value="Sig_transdc_His_kin_Hpt_dom"/>
</dbReference>
<dbReference type="InterPro" id="IPR036061">
    <property type="entry name" value="CheW-like_dom_sf"/>
</dbReference>
<dbReference type="Gene3D" id="1.20.120.160">
    <property type="entry name" value="HPT domain"/>
    <property type="match status" value="1"/>
</dbReference>
<dbReference type="PROSITE" id="PS50851">
    <property type="entry name" value="CHEW"/>
    <property type="match status" value="1"/>
</dbReference>
<reference evidence="10 11" key="1">
    <citation type="submission" date="2018-03" db="EMBL/GenBank/DDBJ databases">
        <title>Comparative genomics illustrates the genes involved in a hyperalkaliphilic mechanisms of Serpentinomonas isolated from highly-alkaline calcium-rich serpentinized springs.</title>
        <authorList>
            <person name="Suzuki S."/>
            <person name="Ishii S."/>
            <person name="Walworth N."/>
            <person name="Bird L."/>
            <person name="Kuenen J.G."/>
            <person name="Nealson K.H."/>
        </authorList>
    </citation>
    <scope>NUCLEOTIDE SEQUENCE [LARGE SCALE GENOMIC DNA]</scope>
    <source>
        <strain evidence="10 11">P1</strain>
    </source>
</reference>
<evidence type="ECO:0000256" key="1">
    <source>
        <dbReference type="ARBA" id="ARBA00000085"/>
    </source>
</evidence>
<dbReference type="Gene3D" id="2.30.30.40">
    <property type="entry name" value="SH3 Domains"/>
    <property type="match status" value="1"/>
</dbReference>
<dbReference type="SUPFAM" id="SSF50341">
    <property type="entry name" value="CheW-like"/>
    <property type="match status" value="1"/>
</dbReference>
<dbReference type="PANTHER" id="PTHR43395">
    <property type="entry name" value="SENSOR HISTIDINE KINASE CHEA"/>
    <property type="match status" value="1"/>
</dbReference>
<dbReference type="InterPro" id="IPR036890">
    <property type="entry name" value="HATPase_C_sf"/>
</dbReference>
<keyword evidence="6" id="KW-0902">Two-component regulatory system</keyword>
<evidence type="ECO:0000313" key="10">
    <source>
        <dbReference type="EMBL" id="PRD65701.1"/>
    </source>
</evidence>
<organism evidence="10 11">
    <name type="scientific">Malikia granosa</name>
    <dbReference type="NCBI Taxonomy" id="263067"/>
    <lineage>
        <taxon>Bacteria</taxon>
        <taxon>Pseudomonadati</taxon>
        <taxon>Pseudomonadota</taxon>
        <taxon>Betaproteobacteria</taxon>
        <taxon>Burkholderiales</taxon>
        <taxon>Comamonadaceae</taxon>
        <taxon>Malikia</taxon>
    </lineage>
</organism>
<dbReference type="SMART" id="SM01231">
    <property type="entry name" value="H-kinase_dim"/>
    <property type="match status" value="1"/>
</dbReference>
<dbReference type="InterPro" id="IPR036097">
    <property type="entry name" value="HisK_dim/P_sf"/>
</dbReference>
<evidence type="ECO:0000259" key="9">
    <source>
        <dbReference type="PROSITE" id="PS50894"/>
    </source>
</evidence>
<dbReference type="GO" id="GO:0006935">
    <property type="term" value="P:chemotaxis"/>
    <property type="evidence" value="ECO:0007669"/>
    <property type="project" value="InterPro"/>
</dbReference>